<dbReference type="EMBL" id="VWVM01000001">
    <property type="protein sequence ID" value="KAA6128979.1"/>
    <property type="molecule type" value="Genomic_DNA"/>
</dbReference>
<name>A0AB34CUU8_9GAMM</name>
<dbReference type="Proteomes" id="UP000324255">
    <property type="component" value="Unassembled WGS sequence"/>
</dbReference>
<evidence type="ECO:0000313" key="2">
    <source>
        <dbReference type="Proteomes" id="UP000324255"/>
    </source>
</evidence>
<protein>
    <recommendedName>
        <fullName evidence="3">DUF4145 domain-containing protein</fullName>
    </recommendedName>
</protein>
<reference evidence="1 2" key="1">
    <citation type="submission" date="2019-09" db="EMBL/GenBank/DDBJ databases">
        <title>Genomic diversity of phyloplane-associated Pantoea species in Pakistan cotton crop.</title>
        <authorList>
            <person name="Tufail M.R."/>
            <person name="Cook D.R."/>
        </authorList>
    </citation>
    <scope>NUCLEOTIDE SEQUENCE [LARGE SCALE GENOMIC DNA]</scope>
    <source>
        <strain evidence="1 2">B_8</strain>
    </source>
</reference>
<organism evidence="1 2">
    <name type="scientific">Candidatus Pantoea gossypiicola</name>
    <dbReference type="NCBI Taxonomy" id="2608008"/>
    <lineage>
        <taxon>Bacteria</taxon>
        <taxon>Pseudomonadati</taxon>
        <taxon>Pseudomonadota</taxon>
        <taxon>Gammaproteobacteria</taxon>
        <taxon>Enterobacterales</taxon>
        <taxon>Erwiniaceae</taxon>
        <taxon>Pantoea</taxon>
    </lineage>
</organism>
<sequence>MDARVFMEYYTAIDVNDLLLKAATIDDDVGTTLRLHLISERLIESWICACCNNAGLFGQDKNRVLVECSAKIEMAINLGLPEHLGKAFKVLNSLRNDIAHNPIKNSIPDSRIQSFAEKTDNHIRLSSDVTLSKRYVTVNSPDGNEVATVTMASDSSQNRLKLCLIFSVLMQEMMKFVASKHDKQWDNDFSQHQYSFTTNTTDSTKPT</sequence>
<keyword evidence="2" id="KW-1185">Reference proteome</keyword>
<dbReference type="RefSeq" id="WP_150019208.1">
    <property type="nucleotide sequence ID" value="NZ_VWVM01000001.1"/>
</dbReference>
<evidence type="ECO:0000313" key="1">
    <source>
        <dbReference type="EMBL" id="KAA6128979.1"/>
    </source>
</evidence>
<dbReference type="AlphaFoldDB" id="A0AB34CUU8"/>
<accession>A0AB34CUU8</accession>
<evidence type="ECO:0008006" key="3">
    <source>
        <dbReference type="Google" id="ProtNLM"/>
    </source>
</evidence>
<gene>
    <name evidence="1" type="ORF">F3I20_01370</name>
</gene>
<comment type="caution">
    <text evidence="1">The sequence shown here is derived from an EMBL/GenBank/DDBJ whole genome shotgun (WGS) entry which is preliminary data.</text>
</comment>
<proteinExistence type="predicted"/>